<keyword evidence="1" id="KW-0472">Membrane</keyword>
<proteinExistence type="predicted"/>
<reference evidence="3" key="1">
    <citation type="journal article" date="2016" name="Nature">
        <title>Genome evolution in the allotetraploid frog Xenopus laevis.</title>
        <authorList>
            <person name="Session A.M."/>
            <person name="Uno Y."/>
            <person name="Kwon T."/>
            <person name="Chapman J.A."/>
            <person name="Toyoda A."/>
            <person name="Takahashi S."/>
            <person name="Fukui A."/>
            <person name="Hikosaka A."/>
            <person name="Suzuki A."/>
            <person name="Kondo M."/>
            <person name="van Heeringen S.J."/>
            <person name="Quigley I."/>
            <person name="Heinz S."/>
            <person name="Ogino H."/>
            <person name="Ochi H."/>
            <person name="Hellsten U."/>
            <person name="Lyons J.B."/>
            <person name="Simakov O."/>
            <person name="Putnam N."/>
            <person name="Stites J."/>
            <person name="Kuroki Y."/>
            <person name="Tanaka T."/>
            <person name="Michiue T."/>
            <person name="Watanabe M."/>
            <person name="Bogdanovic O."/>
            <person name="Lister R."/>
            <person name="Georgiou G."/>
            <person name="Paranjpe S.S."/>
            <person name="van Kruijsbergen I."/>
            <person name="Shu S."/>
            <person name="Carlson J."/>
            <person name="Kinoshita T."/>
            <person name="Ohta Y."/>
            <person name="Mawaribuchi S."/>
            <person name="Jenkins J."/>
            <person name="Grimwood J."/>
            <person name="Schmutz J."/>
            <person name="Mitros T."/>
            <person name="Mozaffari S.V."/>
            <person name="Suzuki Y."/>
            <person name="Haramoto Y."/>
            <person name="Yamamoto T.S."/>
            <person name="Takagi C."/>
            <person name="Heald R."/>
            <person name="Miller K."/>
            <person name="Haudenschild C."/>
            <person name="Kitzman J."/>
            <person name="Nakayama T."/>
            <person name="Izutsu Y."/>
            <person name="Robert J."/>
            <person name="Fortriede J."/>
            <person name="Burns K."/>
            <person name="Lotay V."/>
            <person name="Karimi K."/>
            <person name="Yasuoka Y."/>
            <person name="Dichmann D.S."/>
            <person name="Flajnik M.F."/>
            <person name="Houston D.W."/>
            <person name="Shendure J."/>
            <person name="DuPasquier L."/>
            <person name="Vize P.D."/>
            <person name="Zorn A.M."/>
            <person name="Ito M."/>
            <person name="Marcotte E.M."/>
            <person name="Wallingford J.B."/>
            <person name="Ito Y."/>
            <person name="Asashima M."/>
            <person name="Ueno N."/>
            <person name="Matsuda Y."/>
            <person name="Veenstra G.J."/>
            <person name="Fujiyama A."/>
            <person name="Harland R.M."/>
            <person name="Taira M."/>
            <person name="Rokhsar D.S."/>
        </authorList>
    </citation>
    <scope>NUCLEOTIDE SEQUENCE [LARGE SCALE GENOMIC DNA]</scope>
    <source>
        <strain evidence="3">J</strain>
    </source>
</reference>
<gene>
    <name evidence="2" type="ORF">XELAEV_18018471mg</name>
</gene>
<protein>
    <submittedName>
        <fullName evidence="2">Uncharacterized protein</fullName>
    </submittedName>
</protein>
<feature type="transmembrane region" description="Helical" evidence="1">
    <location>
        <begin position="49"/>
        <end position="66"/>
    </location>
</feature>
<evidence type="ECO:0000313" key="2">
    <source>
        <dbReference type="EMBL" id="OCT89858.1"/>
    </source>
</evidence>
<keyword evidence="1" id="KW-1133">Transmembrane helix</keyword>
<keyword evidence="1" id="KW-0812">Transmembrane</keyword>
<feature type="transmembrane region" description="Helical" evidence="1">
    <location>
        <begin position="23"/>
        <end position="43"/>
    </location>
</feature>
<name>A0A974DD20_XENLA</name>
<evidence type="ECO:0000313" key="3">
    <source>
        <dbReference type="Proteomes" id="UP000694892"/>
    </source>
</evidence>
<dbReference type="EMBL" id="CM004470">
    <property type="protein sequence ID" value="OCT89858.1"/>
    <property type="molecule type" value="Genomic_DNA"/>
</dbReference>
<accession>A0A974DD20</accession>
<dbReference type="AlphaFoldDB" id="A0A974DD20"/>
<sequence length="67" mass="7485">MFFHLKLMAVRSTAAFLHSVKDLIIRLMIGCNINLHLLLGQLISLKDVLFLTLALYFLGTGILGKLT</sequence>
<dbReference type="Proteomes" id="UP000694892">
    <property type="component" value="Chromosome 3L"/>
</dbReference>
<evidence type="ECO:0000256" key="1">
    <source>
        <dbReference type="SAM" id="Phobius"/>
    </source>
</evidence>
<organism evidence="2 3">
    <name type="scientific">Xenopus laevis</name>
    <name type="common">African clawed frog</name>
    <dbReference type="NCBI Taxonomy" id="8355"/>
    <lineage>
        <taxon>Eukaryota</taxon>
        <taxon>Metazoa</taxon>
        <taxon>Chordata</taxon>
        <taxon>Craniata</taxon>
        <taxon>Vertebrata</taxon>
        <taxon>Euteleostomi</taxon>
        <taxon>Amphibia</taxon>
        <taxon>Batrachia</taxon>
        <taxon>Anura</taxon>
        <taxon>Pipoidea</taxon>
        <taxon>Pipidae</taxon>
        <taxon>Xenopodinae</taxon>
        <taxon>Xenopus</taxon>
        <taxon>Xenopus</taxon>
    </lineage>
</organism>